<dbReference type="Gene3D" id="3.30.200.20">
    <property type="entry name" value="Phosphorylase Kinase, domain 1"/>
    <property type="match status" value="1"/>
</dbReference>
<dbReference type="Pfam" id="PF01636">
    <property type="entry name" value="APH"/>
    <property type="match status" value="1"/>
</dbReference>
<dbReference type="InterPro" id="IPR052077">
    <property type="entry name" value="CcrZ_PhaseVar_Mediator"/>
</dbReference>
<evidence type="ECO:0000313" key="2">
    <source>
        <dbReference type="EMBL" id="WBA09927.1"/>
    </source>
</evidence>
<dbReference type="PANTHER" id="PTHR40086">
    <property type="entry name" value="PHOSPHOTRANSFERASE YTMP-RELATED"/>
    <property type="match status" value="1"/>
</dbReference>
<sequence length="287" mass="32022">MSDGSSALDAPINTALSRFYAKPTEITHTEPLAAGLTNRCWRITDSHGGKSVWRPNSQAVRAFDIDRSREATAQSLAANYGLAPQPIALLAEGLLVPWVPGQPLDQCNDDYTAILIDLLVRIHQLPVEVENASVEAQCQHYERQLSAANMRHLEDIKAWVIAQRPAERGDIPVVCHMDLGAYNVVMTPSRDAVVLDWEYARTADAHLDIALFCRANGLQPDKVIEAYCAKQQIKTIEAVRKRVLAWLPFADYLALCWYEVGAKLYRLPAYKEAANQLFEQLAAQRRG</sequence>
<dbReference type="AlphaFoldDB" id="A0AA47KNJ7"/>
<dbReference type="Proteomes" id="UP001164748">
    <property type="component" value="Chromosome"/>
</dbReference>
<evidence type="ECO:0000259" key="1">
    <source>
        <dbReference type="Pfam" id="PF01636"/>
    </source>
</evidence>
<organism evidence="2 3">
    <name type="scientific">Salinivibrio kushneri</name>
    <dbReference type="NCBI Taxonomy" id="1908198"/>
    <lineage>
        <taxon>Bacteria</taxon>
        <taxon>Pseudomonadati</taxon>
        <taxon>Pseudomonadota</taxon>
        <taxon>Gammaproteobacteria</taxon>
        <taxon>Vibrionales</taxon>
        <taxon>Vibrionaceae</taxon>
        <taxon>Salinivibrio</taxon>
    </lineage>
</organism>
<evidence type="ECO:0000313" key="3">
    <source>
        <dbReference type="Proteomes" id="UP001164748"/>
    </source>
</evidence>
<accession>A0AA47KNJ7</accession>
<name>A0AA47KNJ7_9GAMM</name>
<dbReference type="RefSeq" id="WP_269579997.1">
    <property type="nucleotide sequence ID" value="NZ_CP114588.1"/>
</dbReference>
<proteinExistence type="predicted"/>
<gene>
    <name evidence="2" type="ORF">N8M53_07165</name>
</gene>
<dbReference type="EMBL" id="CP114588">
    <property type="protein sequence ID" value="WBA09927.1"/>
    <property type="molecule type" value="Genomic_DNA"/>
</dbReference>
<dbReference type="SUPFAM" id="SSF56112">
    <property type="entry name" value="Protein kinase-like (PK-like)"/>
    <property type="match status" value="1"/>
</dbReference>
<dbReference type="InterPro" id="IPR002575">
    <property type="entry name" value="Aminoglycoside_PTrfase"/>
</dbReference>
<reference evidence="2" key="1">
    <citation type="submission" date="2022-09" db="EMBL/GenBank/DDBJ databases">
        <authorList>
            <person name="Li Z.-J."/>
        </authorList>
    </citation>
    <scope>NUCLEOTIDE SEQUENCE</scope>
    <source>
        <strain evidence="2">TGB11</strain>
    </source>
</reference>
<dbReference type="PANTHER" id="PTHR40086:SF1">
    <property type="entry name" value="CELL CYCLE REGULATOR CCRZ"/>
    <property type="match status" value="1"/>
</dbReference>
<protein>
    <submittedName>
        <fullName evidence="2">Phosphotransferase</fullName>
    </submittedName>
</protein>
<feature type="domain" description="Aminoglycoside phosphotransferase" evidence="1">
    <location>
        <begin position="29"/>
        <end position="232"/>
    </location>
</feature>
<dbReference type="Gene3D" id="3.90.1200.10">
    <property type="match status" value="1"/>
</dbReference>
<dbReference type="InterPro" id="IPR011009">
    <property type="entry name" value="Kinase-like_dom_sf"/>
</dbReference>